<keyword evidence="2 7" id="KW-0288">FMN</keyword>
<comment type="function">
    <text evidence="7">Catalyzes the 6-electron oxidation of protoporphyrinogen IX to form protoporphyrin IX; under anaerobic conditions uses menaquinone as an electron acceptor, under aerobic conditions uses ubiquinone as an electron acceptor.</text>
</comment>
<dbReference type="OrthoDB" id="9795729at2"/>
<keyword evidence="10" id="KW-1185">Reference proteome</keyword>
<keyword evidence="3 7" id="KW-0547">Nucleotide-binding</keyword>
<comment type="subcellular location">
    <subcellularLocation>
        <location evidence="7">Cell membrane</location>
        <topology evidence="7">Peripheral membrane protein</topology>
    </subcellularLocation>
</comment>
<dbReference type="InterPro" id="IPR029039">
    <property type="entry name" value="Flavoprotein-like_sf"/>
</dbReference>
<evidence type="ECO:0000256" key="4">
    <source>
        <dbReference type="ARBA" id="ARBA00023002"/>
    </source>
</evidence>
<keyword evidence="5" id="KW-0472">Membrane</keyword>
<proteinExistence type="inferred from homology"/>
<dbReference type="GO" id="GO:0010181">
    <property type="term" value="F:FMN binding"/>
    <property type="evidence" value="ECO:0007669"/>
    <property type="project" value="UniProtKB-UniRule"/>
</dbReference>
<sequence length="169" mass="19627">MKVVILYSSCDGQTKKIAEFMAQQLSSDTVVTSVLEPVDLSDFTHIVIGASIRYGHFDKNLYQFIENNYSELSQKKSAFFGVNLTARKEGKDNPETNVYIRKFLQRIEWKPMLIGVFAGALLYPRYKWFDRIMIQFIMKLTGGETDTTKEIEYTDWKKVSAFIEHLRSK</sequence>
<dbReference type="EC" id="1.3.5.3" evidence="7"/>
<reference evidence="9 10" key="1">
    <citation type="submission" date="2019-03" db="EMBL/GenBank/DDBJ databases">
        <title>Genomic Encyclopedia of Type Strains, Phase IV (KMG-IV): sequencing the most valuable type-strain genomes for metagenomic binning, comparative biology and taxonomic classification.</title>
        <authorList>
            <person name="Goeker M."/>
        </authorList>
    </citation>
    <scope>NUCLEOTIDE SEQUENCE [LARGE SCALE GENOMIC DNA]</scope>
    <source>
        <strain evidence="9 10">DSM 28231</strain>
    </source>
</reference>
<comment type="catalytic activity">
    <reaction evidence="7">
        <text>protoporphyrinogen IX + 3 a ubiquinone = protoporphyrin IX + 3 a ubiquinol</text>
        <dbReference type="Rhea" id="RHEA:63936"/>
        <dbReference type="Rhea" id="RHEA-COMP:9565"/>
        <dbReference type="Rhea" id="RHEA-COMP:9566"/>
        <dbReference type="ChEBI" id="CHEBI:16389"/>
        <dbReference type="ChEBI" id="CHEBI:17976"/>
        <dbReference type="ChEBI" id="CHEBI:57306"/>
        <dbReference type="ChEBI" id="CHEBI:57307"/>
    </reaction>
</comment>
<keyword evidence="6 7" id="KW-0627">Porphyrin biosynthesis</keyword>
<dbReference type="HAMAP" id="MF_00853">
    <property type="entry name" value="HemG"/>
    <property type="match status" value="1"/>
</dbReference>
<dbReference type="AlphaFoldDB" id="A0A4R2MZW2"/>
<keyword evidence="1 7" id="KW-0285">Flavoprotein</keyword>
<dbReference type="GO" id="GO:0005886">
    <property type="term" value="C:plasma membrane"/>
    <property type="evidence" value="ECO:0007669"/>
    <property type="project" value="UniProtKB-SubCell"/>
</dbReference>
<evidence type="ECO:0000256" key="2">
    <source>
        <dbReference type="ARBA" id="ARBA00022643"/>
    </source>
</evidence>
<dbReference type="PANTHER" id="PTHR38030">
    <property type="entry name" value="PROTOPORPHYRINOGEN IX DEHYDROGENASE [MENAQUINONE]"/>
    <property type="match status" value="1"/>
</dbReference>
<comment type="pathway">
    <text evidence="7">Porphyrin-containing compound metabolism; protoporphyrin-IX biosynthesis; protoporphyrin-IX from protoporphyrinogen-IX: step 1/1.</text>
</comment>
<dbReference type="EMBL" id="SLXI01000006">
    <property type="protein sequence ID" value="TCP11755.1"/>
    <property type="molecule type" value="Genomic_DNA"/>
</dbReference>
<comment type="catalytic activity">
    <reaction evidence="7">
        <text>protoporphyrinogen IX + 3 a menaquinone = protoporphyrin IX + 3 a menaquinol</text>
        <dbReference type="Rhea" id="RHEA:27409"/>
        <dbReference type="Rhea" id="RHEA-COMP:9537"/>
        <dbReference type="Rhea" id="RHEA-COMP:9539"/>
        <dbReference type="ChEBI" id="CHEBI:16374"/>
        <dbReference type="ChEBI" id="CHEBI:18151"/>
        <dbReference type="ChEBI" id="CHEBI:57306"/>
        <dbReference type="ChEBI" id="CHEBI:57307"/>
        <dbReference type="EC" id="1.3.5.3"/>
    </reaction>
</comment>
<dbReference type="UniPathway" id="UPA00251">
    <property type="reaction ID" value="UER00324"/>
</dbReference>
<evidence type="ECO:0000313" key="10">
    <source>
        <dbReference type="Proteomes" id="UP000294841"/>
    </source>
</evidence>
<comment type="similarity">
    <text evidence="7">Belongs to the HemG family.</text>
</comment>
<evidence type="ECO:0000259" key="8">
    <source>
        <dbReference type="PROSITE" id="PS50902"/>
    </source>
</evidence>
<dbReference type="PROSITE" id="PS50902">
    <property type="entry name" value="FLAVODOXIN_LIKE"/>
    <property type="match status" value="1"/>
</dbReference>
<dbReference type="Gene3D" id="3.40.50.360">
    <property type="match status" value="1"/>
</dbReference>
<evidence type="ECO:0000256" key="5">
    <source>
        <dbReference type="ARBA" id="ARBA00023136"/>
    </source>
</evidence>
<comment type="cofactor">
    <cofactor evidence="7">
        <name>FMN</name>
        <dbReference type="ChEBI" id="CHEBI:58210"/>
    </cofactor>
    <text evidence="7">Binds 1 FMN non-covalently per subunit.</text>
</comment>
<evidence type="ECO:0000313" key="9">
    <source>
        <dbReference type="EMBL" id="TCP11755.1"/>
    </source>
</evidence>
<accession>A0A4R2MZW2</accession>
<dbReference type="GO" id="GO:0006782">
    <property type="term" value="P:protoporphyrinogen IX biosynthetic process"/>
    <property type="evidence" value="ECO:0007669"/>
    <property type="project" value="UniProtKB-UniRule"/>
</dbReference>
<evidence type="ECO:0000256" key="1">
    <source>
        <dbReference type="ARBA" id="ARBA00022630"/>
    </source>
</evidence>
<protein>
    <recommendedName>
        <fullName evidence="7">Protoporphyrinogen IX dehydrogenase [quinone]</fullName>
        <ecNumber evidence="7">1.3.5.3</ecNumber>
    </recommendedName>
    <alternativeName>
        <fullName evidence="7">Protoporphyrinogen IX dehydrogenase [menaquinone]</fullName>
    </alternativeName>
    <alternativeName>
        <fullName evidence="7">Protoporphyrinogen IX dehydrogenase [ubiquinone]</fullName>
    </alternativeName>
    <alternativeName>
        <fullName evidence="7">Protoporphyrinogen oxidase</fullName>
        <shortName evidence="7">PPO</shortName>
    </alternativeName>
</protein>
<dbReference type="Pfam" id="PF12724">
    <property type="entry name" value="Flavodoxin_5"/>
    <property type="match status" value="1"/>
</dbReference>
<dbReference type="SUPFAM" id="SSF52218">
    <property type="entry name" value="Flavoproteins"/>
    <property type="match status" value="1"/>
</dbReference>
<dbReference type="GO" id="GO:0070819">
    <property type="term" value="F:menaquinone-dependent protoporphyrinogen oxidase activity"/>
    <property type="evidence" value="ECO:0007669"/>
    <property type="project" value="UniProtKB-UniRule"/>
</dbReference>
<comment type="caution">
    <text evidence="9">The sequence shown here is derived from an EMBL/GenBank/DDBJ whole genome shotgun (WGS) entry which is preliminary data.</text>
</comment>
<keyword evidence="7" id="KW-1003">Cell membrane</keyword>
<evidence type="ECO:0000256" key="7">
    <source>
        <dbReference type="HAMAP-Rule" id="MF_00853"/>
    </source>
</evidence>
<keyword evidence="4 7" id="KW-0560">Oxidoreductase</keyword>
<evidence type="ECO:0000256" key="6">
    <source>
        <dbReference type="ARBA" id="ARBA00023244"/>
    </source>
</evidence>
<dbReference type="InterPro" id="IPR052200">
    <property type="entry name" value="Protoporphyrinogen_IX_DH"/>
</dbReference>
<dbReference type="NCBIfam" id="NF008316">
    <property type="entry name" value="PRK11104.1"/>
    <property type="match status" value="1"/>
</dbReference>
<comment type="catalytic activity">
    <reaction evidence="7">
        <text>protoporphyrinogen IX + 3 a quinone = protoporphyrin IX + 3 a quinol</text>
        <dbReference type="Rhea" id="RHEA:65032"/>
        <dbReference type="ChEBI" id="CHEBI:24646"/>
        <dbReference type="ChEBI" id="CHEBI:57306"/>
        <dbReference type="ChEBI" id="CHEBI:57307"/>
        <dbReference type="ChEBI" id="CHEBI:132124"/>
        <dbReference type="EC" id="1.3.5.3"/>
    </reaction>
</comment>
<evidence type="ECO:0000256" key="3">
    <source>
        <dbReference type="ARBA" id="ARBA00022741"/>
    </source>
</evidence>
<gene>
    <name evidence="7" type="primary">hemG</name>
    <name evidence="9" type="ORF">EV697_106109</name>
</gene>
<dbReference type="Proteomes" id="UP000294841">
    <property type="component" value="Unassembled WGS sequence"/>
</dbReference>
<organism evidence="9 10">
    <name type="scientific">Bisgaardia hudsonensis</name>
    <dbReference type="NCBI Taxonomy" id="109472"/>
    <lineage>
        <taxon>Bacteria</taxon>
        <taxon>Pseudomonadati</taxon>
        <taxon>Pseudomonadota</taxon>
        <taxon>Gammaproteobacteria</taxon>
        <taxon>Pasteurellales</taxon>
        <taxon>Pasteurellaceae</taxon>
        <taxon>Bisgaardia</taxon>
    </lineage>
</organism>
<dbReference type="InterPro" id="IPR044264">
    <property type="entry name" value="HemG"/>
</dbReference>
<dbReference type="GO" id="GO:0004729">
    <property type="term" value="F:oxygen-dependent protoporphyrinogen oxidase activity"/>
    <property type="evidence" value="ECO:0007669"/>
    <property type="project" value="InterPro"/>
</dbReference>
<dbReference type="RefSeq" id="WP_132024694.1">
    <property type="nucleotide sequence ID" value="NZ_CP016605.1"/>
</dbReference>
<dbReference type="InterPro" id="IPR026816">
    <property type="entry name" value="Flavodoxin_dom"/>
</dbReference>
<dbReference type="InterPro" id="IPR008254">
    <property type="entry name" value="Flavodoxin/NO_synth"/>
</dbReference>
<name>A0A4R2MZW2_9PAST</name>
<feature type="domain" description="Flavodoxin-like" evidence="8">
    <location>
        <begin position="3"/>
        <end position="169"/>
    </location>
</feature>
<dbReference type="PANTHER" id="PTHR38030:SF2">
    <property type="entry name" value="PROTOPORPHYRINOGEN IX DEHYDROGENASE [QUINONE]"/>
    <property type="match status" value="1"/>
</dbReference>